<evidence type="ECO:0000256" key="9">
    <source>
        <dbReference type="ARBA" id="ARBA00023049"/>
    </source>
</evidence>
<proteinExistence type="inferred from homology"/>
<reference evidence="13" key="1">
    <citation type="submission" date="2022-11" db="UniProtKB">
        <authorList>
            <consortium name="WormBaseParasite"/>
        </authorList>
    </citation>
    <scope>IDENTIFICATION</scope>
</reference>
<evidence type="ECO:0000256" key="3">
    <source>
        <dbReference type="ARBA" id="ARBA00022645"/>
    </source>
</evidence>
<keyword evidence="6" id="KW-0732">Signal</keyword>
<evidence type="ECO:0000256" key="1">
    <source>
        <dbReference type="ARBA" id="ARBA00001947"/>
    </source>
</evidence>
<evidence type="ECO:0000256" key="4">
    <source>
        <dbReference type="ARBA" id="ARBA00022670"/>
    </source>
</evidence>
<evidence type="ECO:0000256" key="7">
    <source>
        <dbReference type="ARBA" id="ARBA00022801"/>
    </source>
</evidence>
<evidence type="ECO:0000256" key="6">
    <source>
        <dbReference type="ARBA" id="ARBA00022729"/>
    </source>
</evidence>
<dbReference type="InterPro" id="IPR057246">
    <property type="entry name" value="CARBOXYPEPT_ZN_1"/>
</dbReference>
<keyword evidence="8" id="KW-0862">Zinc</keyword>
<dbReference type="GO" id="GO:0006508">
    <property type="term" value="P:proteolysis"/>
    <property type="evidence" value="ECO:0007669"/>
    <property type="project" value="UniProtKB-KW"/>
</dbReference>
<evidence type="ECO:0000256" key="5">
    <source>
        <dbReference type="ARBA" id="ARBA00022723"/>
    </source>
</evidence>
<dbReference type="PANTHER" id="PTHR11705:SF91">
    <property type="entry name" value="FI01817P-RELATED"/>
    <property type="match status" value="1"/>
</dbReference>
<dbReference type="AlphaFoldDB" id="A0A914Z7I8"/>
<dbReference type="Proteomes" id="UP000887577">
    <property type="component" value="Unplaced"/>
</dbReference>
<sequence>MVAPEFTKSFKELLDAEGFKDYRIIKRDVQKDIDRSHWRSTVRKARRHRRKISSASEFSINEYHNYDAIVDYLNKITEEYSNLTMKFDIGDTFEGRKLVGIKIGSKVRKFKPAVFIDAGIHSREWIAPASALYLINKSNRNFG</sequence>
<keyword evidence="12" id="KW-1185">Reference proteome</keyword>
<organism evidence="12 13">
    <name type="scientific">Panagrolaimus superbus</name>
    <dbReference type="NCBI Taxonomy" id="310955"/>
    <lineage>
        <taxon>Eukaryota</taxon>
        <taxon>Metazoa</taxon>
        <taxon>Ecdysozoa</taxon>
        <taxon>Nematoda</taxon>
        <taxon>Chromadorea</taxon>
        <taxon>Rhabditida</taxon>
        <taxon>Tylenchina</taxon>
        <taxon>Panagrolaimomorpha</taxon>
        <taxon>Panagrolaimoidea</taxon>
        <taxon>Panagrolaimidae</taxon>
        <taxon>Panagrolaimus</taxon>
    </lineage>
</organism>
<dbReference type="PROSITE" id="PS52035">
    <property type="entry name" value="PEPTIDASE_M14"/>
    <property type="match status" value="1"/>
</dbReference>
<protein>
    <submittedName>
        <fullName evidence="13">Peptidase M14 carboxypeptidase A domain-containing protein</fullName>
    </submittedName>
</protein>
<evidence type="ECO:0000313" key="12">
    <source>
        <dbReference type="Proteomes" id="UP000887577"/>
    </source>
</evidence>
<dbReference type="WBParaSite" id="PSU_v2.g8291.t1">
    <property type="protein sequence ID" value="PSU_v2.g8291.t1"/>
    <property type="gene ID" value="PSU_v2.g8291"/>
</dbReference>
<keyword evidence="9" id="KW-0482">Metalloprotease</keyword>
<dbReference type="GO" id="GO:0005615">
    <property type="term" value="C:extracellular space"/>
    <property type="evidence" value="ECO:0007669"/>
    <property type="project" value="TreeGrafter"/>
</dbReference>
<keyword evidence="7" id="KW-0378">Hydrolase</keyword>
<dbReference type="GO" id="GO:0008270">
    <property type="term" value="F:zinc ion binding"/>
    <property type="evidence" value="ECO:0007669"/>
    <property type="project" value="InterPro"/>
</dbReference>
<comment type="caution">
    <text evidence="10">Lacks conserved residue(s) required for the propagation of feature annotation.</text>
</comment>
<comment type="similarity">
    <text evidence="2 10">Belongs to the peptidase M14 family.</text>
</comment>
<dbReference type="FunFam" id="3.40.630.10:FF:000084">
    <property type="entry name" value="Carboxypeptidase B2"/>
    <property type="match status" value="1"/>
</dbReference>
<dbReference type="InterPro" id="IPR000834">
    <property type="entry name" value="Peptidase_M14"/>
</dbReference>
<dbReference type="Pfam" id="PF00246">
    <property type="entry name" value="Peptidase_M14"/>
    <property type="match status" value="1"/>
</dbReference>
<feature type="domain" description="Peptidase M14" evidence="11">
    <location>
        <begin position="62"/>
        <end position="143"/>
    </location>
</feature>
<dbReference type="PANTHER" id="PTHR11705">
    <property type="entry name" value="PROTEASE FAMILY M14 CARBOXYPEPTIDASE A,B"/>
    <property type="match status" value="1"/>
</dbReference>
<evidence type="ECO:0000256" key="8">
    <source>
        <dbReference type="ARBA" id="ARBA00022833"/>
    </source>
</evidence>
<evidence type="ECO:0000259" key="11">
    <source>
        <dbReference type="PROSITE" id="PS52035"/>
    </source>
</evidence>
<evidence type="ECO:0000313" key="13">
    <source>
        <dbReference type="WBParaSite" id="PSU_v2.g8291.t1"/>
    </source>
</evidence>
<dbReference type="GO" id="GO:0004181">
    <property type="term" value="F:metallocarboxypeptidase activity"/>
    <property type="evidence" value="ECO:0007669"/>
    <property type="project" value="InterPro"/>
</dbReference>
<comment type="cofactor">
    <cofactor evidence="1">
        <name>Zn(2+)</name>
        <dbReference type="ChEBI" id="CHEBI:29105"/>
    </cofactor>
</comment>
<dbReference type="Gene3D" id="3.40.630.10">
    <property type="entry name" value="Zn peptidases"/>
    <property type="match status" value="1"/>
</dbReference>
<dbReference type="SUPFAM" id="SSF53187">
    <property type="entry name" value="Zn-dependent exopeptidases"/>
    <property type="match status" value="1"/>
</dbReference>
<keyword evidence="5" id="KW-0479">Metal-binding</keyword>
<name>A0A914Z7I8_9BILA</name>
<evidence type="ECO:0000256" key="10">
    <source>
        <dbReference type="PROSITE-ProRule" id="PRU01379"/>
    </source>
</evidence>
<keyword evidence="3" id="KW-0121">Carboxypeptidase</keyword>
<accession>A0A914Z7I8</accession>
<evidence type="ECO:0000256" key="2">
    <source>
        <dbReference type="ARBA" id="ARBA00005988"/>
    </source>
</evidence>
<keyword evidence="4" id="KW-0645">Protease</keyword>
<dbReference type="PRINTS" id="PR00765">
    <property type="entry name" value="CRBOXYPTASEA"/>
</dbReference>
<dbReference type="PROSITE" id="PS00132">
    <property type="entry name" value="CARBOXYPEPT_ZN_1"/>
    <property type="match status" value="1"/>
</dbReference>